<proteinExistence type="predicted"/>
<dbReference type="AlphaFoldDB" id="A0AAG5DQ53"/>
<dbReference type="Proteomes" id="UP000075880">
    <property type="component" value="Unassembled WGS sequence"/>
</dbReference>
<accession>A0AAG5DQ53</accession>
<dbReference type="EnsemblMetazoa" id="ENSAATROPT014082">
    <property type="protein sequence ID" value="ENSAATROPP012834"/>
    <property type="gene ID" value="ENSAATROPG011420"/>
</dbReference>
<protein>
    <submittedName>
        <fullName evidence="1">Uncharacterized protein</fullName>
    </submittedName>
</protein>
<organism evidence="1 2">
    <name type="scientific">Anopheles atroparvus</name>
    <name type="common">European mosquito</name>
    <dbReference type="NCBI Taxonomy" id="41427"/>
    <lineage>
        <taxon>Eukaryota</taxon>
        <taxon>Metazoa</taxon>
        <taxon>Ecdysozoa</taxon>
        <taxon>Arthropoda</taxon>
        <taxon>Hexapoda</taxon>
        <taxon>Insecta</taxon>
        <taxon>Pterygota</taxon>
        <taxon>Neoptera</taxon>
        <taxon>Endopterygota</taxon>
        <taxon>Diptera</taxon>
        <taxon>Nematocera</taxon>
        <taxon>Culicoidea</taxon>
        <taxon>Culicidae</taxon>
        <taxon>Anophelinae</taxon>
        <taxon>Anopheles</taxon>
    </lineage>
</organism>
<name>A0AAG5DQ53_ANOAO</name>
<reference evidence="1" key="1">
    <citation type="submission" date="2024-04" db="UniProtKB">
        <authorList>
            <consortium name="EnsemblMetazoa"/>
        </authorList>
    </citation>
    <scope>IDENTIFICATION</scope>
    <source>
        <strain evidence="1">EBRO</strain>
    </source>
</reference>
<evidence type="ECO:0000313" key="1">
    <source>
        <dbReference type="EnsemblMetazoa" id="ENSAATROPP012834"/>
    </source>
</evidence>
<evidence type="ECO:0000313" key="2">
    <source>
        <dbReference type="Proteomes" id="UP000075880"/>
    </source>
</evidence>
<keyword evidence="2" id="KW-1185">Reference proteome</keyword>
<sequence length="69" mass="7703">MLAAGERAKPRPKGELSTLACMKSIENVLPTKLDVLQVYPPGDNRQKSPRDADPTFFEKRFLEEVTGTI</sequence>